<dbReference type="Proteomes" id="UP001215280">
    <property type="component" value="Unassembled WGS sequence"/>
</dbReference>
<sequence>MAEAVVESGTHHNTLAPIASLPPELLADIFVRCIPVSTRKLQSDLSWLNITRVCKLWRDVSLACPDFWSTLVLSRPAWTSIFLANSKSAAL</sequence>
<dbReference type="Pfam" id="PF12937">
    <property type="entry name" value="F-box-like"/>
    <property type="match status" value="1"/>
</dbReference>
<protein>
    <recommendedName>
        <fullName evidence="1">F-box domain-containing protein</fullName>
    </recommendedName>
</protein>
<dbReference type="Gene3D" id="1.20.1280.50">
    <property type="match status" value="1"/>
</dbReference>
<dbReference type="AlphaFoldDB" id="A0AAD7MMP6"/>
<accession>A0AAD7MMP6</accession>
<feature type="non-terminal residue" evidence="2">
    <location>
        <position position="91"/>
    </location>
</feature>
<feature type="domain" description="F-box" evidence="1">
    <location>
        <begin position="18"/>
        <end position="73"/>
    </location>
</feature>
<proteinExistence type="predicted"/>
<dbReference type="InterPro" id="IPR036047">
    <property type="entry name" value="F-box-like_dom_sf"/>
</dbReference>
<keyword evidence="3" id="KW-1185">Reference proteome</keyword>
<gene>
    <name evidence="2" type="ORF">DFH07DRAFT_759350</name>
</gene>
<organism evidence="2 3">
    <name type="scientific">Mycena maculata</name>
    <dbReference type="NCBI Taxonomy" id="230809"/>
    <lineage>
        <taxon>Eukaryota</taxon>
        <taxon>Fungi</taxon>
        <taxon>Dikarya</taxon>
        <taxon>Basidiomycota</taxon>
        <taxon>Agaricomycotina</taxon>
        <taxon>Agaricomycetes</taxon>
        <taxon>Agaricomycetidae</taxon>
        <taxon>Agaricales</taxon>
        <taxon>Marasmiineae</taxon>
        <taxon>Mycenaceae</taxon>
        <taxon>Mycena</taxon>
    </lineage>
</organism>
<name>A0AAD7MMP6_9AGAR</name>
<reference evidence="2" key="1">
    <citation type="submission" date="2023-03" db="EMBL/GenBank/DDBJ databases">
        <title>Massive genome expansion in bonnet fungi (Mycena s.s.) driven by repeated elements and novel gene families across ecological guilds.</title>
        <authorList>
            <consortium name="Lawrence Berkeley National Laboratory"/>
            <person name="Harder C.B."/>
            <person name="Miyauchi S."/>
            <person name="Viragh M."/>
            <person name="Kuo A."/>
            <person name="Thoen E."/>
            <person name="Andreopoulos B."/>
            <person name="Lu D."/>
            <person name="Skrede I."/>
            <person name="Drula E."/>
            <person name="Henrissat B."/>
            <person name="Morin E."/>
            <person name="Kohler A."/>
            <person name="Barry K."/>
            <person name="LaButti K."/>
            <person name="Morin E."/>
            <person name="Salamov A."/>
            <person name="Lipzen A."/>
            <person name="Mereny Z."/>
            <person name="Hegedus B."/>
            <person name="Baldrian P."/>
            <person name="Stursova M."/>
            <person name="Weitz H."/>
            <person name="Taylor A."/>
            <person name="Grigoriev I.V."/>
            <person name="Nagy L.G."/>
            <person name="Martin F."/>
            <person name="Kauserud H."/>
        </authorList>
    </citation>
    <scope>NUCLEOTIDE SEQUENCE</scope>
    <source>
        <strain evidence="2">CBHHK188m</strain>
    </source>
</reference>
<evidence type="ECO:0000313" key="3">
    <source>
        <dbReference type="Proteomes" id="UP001215280"/>
    </source>
</evidence>
<evidence type="ECO:0000313" key="2">
    <source>
        <dbReference type="EMBL" id="KAJ7723839.1"/>
    </source>
</evidence>
<evidence type="ECO:0000259" key="1">
    <source>
        <dbReference type="Pfam" id="PF12937"/>
    </source>
</evidence>
<dbReference type="InterPro" id="IPR001810">
    <property type="entry name" value="F-box_dom"/>
</dbReference>
<dbReference type="SUPFAM" id="SSF81383">
    <property type="entry name" value="F-box domain"/>
    <property type="match status" value="1"/>
</dbReference>
<comment type="caution">
    <text evidence="2">The sequence shown here is derived from an EMBL/GenBank/DDBJ whole genome shotgun (WGS) entry which is preliminary data.</text>
</comment>
<dbReference type="EMBL" id="JARJLG010000243">
    <property type="protein sequence ID" value="KAJ7723839.1"/>
    <property type="molecule type" value="Genomic_DNA"/>
</dbReference>